<evidence type="ECO:0000313" key="2">
    <source>
        <dbReference type="Proteomes" id="UP001165296"/>
    </source>
</evidence>
<sequence>MYSALSDKSDAIQQAVWQLTAKLGNTYFDIVDYWTDDADAIGIAHPDNHGILAYISTCYLKESGGYYVALKLPKYHSSFPYKDMRSHDVQSINGLAAIMLMHFNMGHIANSRCA</sequence>
<proteinExistence type="predicted"/>
<protein>
    <submittedName>
        <fullName evidence="1">Uncharacterized protein</fullName>
    </submittedName>
</protein>
<name>A0ABS8AQY0_9BACT</name>
<dbReference type="RefSeq" id="WP_226175835.1">
    <property type="nucleotide sequence ID" value="NZ_JAJADR010000003.1"/>
</dbReference>
<reference evidence="1" key="1">
    <citation type="submission" date="2021-10" db="EMBL/GenBank/DDBJ databases">
        <authorList>
            <person name="Dean J.D."/>
            <person name="Kim M.K."/>
            <person name="Newey C.N."/>
            <person name="Stoker T.S."/>
            <person name="Thompson D.W."/>
            <person name="Grose J.H."/>
        </authorList>
    </citation>
    <scope>NUCLEOTIDE SEQUENCE</scope>
    <source>
        <strain evidence="1">BT178</strain>
    </source>
</reference>
<organism evidence="1 2">
    <name type="scientific">Hymenobacter lucidus</name>
    <dbReference type="NCBI Taxonomy" id="2880930"/>
    <lineage>
        <taxon>Bacteria</taxon>
        <taxon>Pseudomonadati</taxon>
        <taxon>Bacteroidota</taxon>
        <taxon>Cytophagia</taxon>
        <taxon>Cytophagales</taxon>
        <taxon>Hymenobacteraceae</taxon>
        <taxon>Hymenobacter</taxon>
    </lineage>
</organism>
<dbReference type="Proteomes" id="UP001165296">
    <property type="component" value="Unassembled WGS sequence"/>
</dbReference>
<accession>A0ABS8AQY0</accession>
<keyword evidence="2" id="KW-1185">Reference proteome</keyword>
<comment type="caution">
    <text evidence="1">The sequence shown here is derived from an EMBL/GenBank/DDBJ whole genome shotgun (WGS) entry which is preliminary data.</text>
</comment>
<dbReference type="EMBL" id="JAJADR010000003">
    <property type="protein sequence ID" value="MCB2408625.1"/>
    <property type="molecule type" value="Genomic_DNA"/>
</dbReference>
<gene>
    <name evidence="1" type="ORF">LGH74_11610</name>
</gene>
<evidence type="ECO:0000313" key="1">
    <source>
        <dbReference type="EMBL" id="MCB2408625.1"/>
    </source>
</evidence>